<sequence>MLMSFPRLLRKTAVTSLLFSSLPFAFSSRFRAPSSPRFPRPVRPSSVACRPPPTPSGWLAGRSVKRPPPRRPLWTSLINAACLPSSVEPSNCLLGCPCYSPHRYIHRRCCCCCCCCFSLCMFEG</sequence>
<dbReference type="RefSeq" id="XP_066650650.1">
    <property type="nucleotide sequence ID" value="XM_066801652.1"/>
</dbReference>
<dbReference type="GeneID" id="92034558"/>
<feature type="region of interest" description="Disordered" evidence="1">
    <location>
        <begin position="32"/>
        <end position="65"/>
    </location>
</feature>
<evidence type="ECO:0008006" key="4">
    <source>
        <dbReference type="Google" id="ProtNLM"/>
    </source>
</evidence>
<reference evidence="2 3" key="1">
    <citation type="submission" date="2024-04" db="EMBL/GenBank/DDBJ databases">
        <title>Phyllosticta paracitricarpa is synonymous to the EU quarantine fungus P. citricarpa based on phylogenomic analyses.</title>
        <authorList>
            <consortium name="Lawrence Berkeley National Laboratory"/>
            <person name="Van ingen-buijs V.A."/>
            <person name="Van westerhoven A.C."/>
            <person name="Haridas S."/>
            <person name="Skiadas P."/>
            <person name="Martin F."/>
            <person name="Groenewald J.Z."/>
            <person name="Crous P.W."/>
            <person name="Seidl M.F."/>
        </authorList>
    </citation>
    <scope>NUCLEOTIDE SEQUENCE [LARGE SCALE GENOMIC DNA]</scope>
    <source>
        <strain evidence="2 3">CPC 17464</strain>
    </source>
</reference>
<evidence type="ECO:0000313" key="3">
    <source>
        <dbReference type="Proteomes" id="UP001360953"/>
    </source>
</evidence>
<protein>
    <recommendedName>
        <fullName evidence="4">Secreted protein</fullName>
    </recommendedName>
</protein>
<proteinExistence type="predicted"/>
<keyword evidence="3" id="KW-1185">Reference proteome</keyword>
<organism evidence="2 3">
    <name type="scientific">Phyllosticta citribraziliensis</name>
    <dbReference type="NCBI Taxonomy" id="989973"/>
    <lineage>
        <taxon>Eukaryota</taxon>
        <taxon>Fungi</taxon>
        <taxon>Dikarya</taxon>
        <taxon>Ascomycota</taxon>
        <taxon>Pezizomycotina</taxon>
        <taxon>Dothideomycetes</taxon>
        <taxon>Dothideomycetes incertae sedis</taxon>
        <taxon>Botryosphaeriales</taxon>
        <taxon>Phyllostictaceae</taxon>
        <taxon>Phyllosticta</taxon>
    </lineage>
</organism>
<comment type="caution">
    <text evidence="2">The sequence shown here is derived from an EMBL/GenBank/DDBJ whole genome shotgun (WGS) entry which is preliminary data.</text>
</comment>
<name>A0ABR1L5Q5_9PEZI</name>
<dbReference type="Proteomes" id="UP001360953">
    <property type="component" value="Unassembled WGS sequence"/>
</dbReference>
<evidence type="ECO:0000313" key="2">
    <source>
        <dbReference type="EMBL" id="KAK7530577.1"/>
    </source>
</evidence>
<gene>
    <name evidence="2" type="ORF">J3D65DRAFT_638805</name>
</gene>
<dbReference type="EMBL" id="JBBPEH010000013">
    <property type="protein sequence ID" value="KAK7530577.1"/>
    <property type="molecule type" value="Genomic_DNA"/>
</dbReference>
<evidence type="ECO:0000256" key="1">
    <source>
        <dbReference type="SAM" id="MobiDB-lite"/>
    </source>
</evidence>
<accession>A0ABR1L5Q5</accession>